<dbReference type="GO" id="GO:0003677">
    <property type="term" value="F:DNA binding"/>
    <property type="evidence" value="ECO:0007669"/>
    <property type="project" value="InterPro"/>
</dbReference>
<keyword evidence="4" id="KW-1185">Reference proteome</keyword>
<dbReference type="GO" id="GO:0005634">
    <property type="term" value="C:nucleus"/>
    <property type="evidence" value="ECO:0007669"/>
    <property type="project" value="UniProtKB-SubCell"/>
</dbReference>
<feature type="region of interest" description="Disordered" evidence="2">
    <location>
        <begin position="1"/>
        <end position="33"/>
    </location>
</feature>
<dbReference type="InParanoid" id="A0A1W4XEB7"/>
<evidence type="ECO:0000313" key="4">
    <source>
        <dbReference type="Proteomes" id="UP000192223"/>
    </source>
</evidence>
<dbReference type="AlphaFoldDB" id="A0A1W4XEB7"/>
<dbReference type="InterPro" id="IPR004210">
    <property type="entry name" value="BESS_motif"/>
</dbReference>
<evidence type="ECO:0000256" key="2">
    <source>
        <dbReference type="SAM" id="MobiDB-lite"/>
    </source>
</evidence>
<evidence type="ECO:0000256" key="1">
    <source>
        <dbReference type="PROSITE-ProRule" id="PRU00371"/>
    </source>
</evidence>
<keyword evidence="1" id="KW-0539">Nucleus</keyword>
<comment type="subcellular location">
    <subcellularLocation>
        <location evidence="1">Nucleus</location>
    </subcellularLocation>
</comment>
<gene>
    <name evidence="5" type="primary">LOC108740807</name>
</gene>
<proteinExistence type="predicted"/>
<evidence type="ECO:0000313" key="5">
    <source>
        <dbReference type="RefSeq" id="XP_018330793.1"/>
    </source>
</evidence>
<dbReference type="GeneID" id="108740807"/>
<feature type="domain" description="BESS" evidence="3">
    <location>
        <begin position="60"/>
        <end position="99"/>
    </location>
</feature>
<dbReference type="PROSITE" id="PS51031">
    <property type="entry name" value="BESS"/>
    <property type="match status" value="1"/>
</dbReference>
<reference evidence="5" key="1">
    <citation type="submission" date="2025-08" db="UniProtKB">
        <authorList>
            <consortium name="RefSeq"/>
        </authorList>
    </citation>
    <scope>IDENTIFICATION</scope>
    <source>
        <tissue evidence="5">Entire body</tissue>
    </source>
</reference>
<dbReference type="KEGG" id="apln:108740807"/>
<protein>
    <submittedName>
        <fullName evidence="5">Uncharacterized protein LOC108740807</fullName>
    </submittedName>
</protein>
<evidence type="ECO:0000259" key="3">
    <source>
        <dbReference type="PROSITE" id="PS51031"/>
    </source>
</evidence>
<dbReference type="Proteomes" id="UP000192223">
    <property type="component" value="Unplaced"/>
</dbReference>
<sequence length="155" mass="17835">MEPEERPSEEISDDPNSSHRQFDEKQCPKRRKTGKRTLEEALINFINTPPQIPQPQQVDINPDRAFFESLLPSVSLFTEDQKLEFRCEVLSTIKRIRLGAVPTPPAYQQYQQHHPPPTFLPQTPMYHHQPTFASSATITSNSIFPSTFFHFGVSN</sequence>
<accession>A0A1W4XEB7</accession>
<dbReference type="OrthoDB" id="8118596at2759"/>
<dbReference type="Pfam" id="PF02944">
    <property type="entry name" value="BESS"/>
    <property type="match status" value="1"/>
</dbReference>
<feature type="compositionally biased region" description="Basic and acidic residues" evidence="2">
    <location>
        <begin position="16"/>
        <end position="27"/>
    </location>
</feature>
<dbReference type="RefSeq" id="XP_018330793.1">
    <property type="nucleotide sequence ID" value="XM_018475291.1"/>
</dbReference>
<organism evidence="4 5">
    <name type="scientific">Agrilus planipennis</name>
    <name type="common">Emerald ash borer</name>
    <name type="synonym">Agrilus marcopoli</name>
    <dbReference type="NCBI Taxonomy" id="224129"/>
    <lineage>
        <taxon>Eukaryota</taxon>
        <taxon>Metazoa</taxon>
        <taxon>Ecdysozoa</taxon>
        <taxon>Arthropoda</taxon>
        <taxon>Hexapoda</taxon>
        <taxon>Insecta</taxon>
        <taxon>Pterygota</taxon>
        <taxon>Neoptera</taxon>
        <taxon>Endopterygota</taxon>
        <taxon>Coleoptera</taxon>
        <taxon>Polyphaga</taxon>
        <taxon>Elateriformia</taxon>
        <taxon>Buprestoidea</taxon>
        <taxon>Buprestidae</taxon>
        <taxon>Agrilinae</taxon>
        <taxon>Agrilus</taxon>
    </lineage>
</organism>
<name>A0A1W4XEB7_AGRPL</name>